<evidence type="ECO:0000313" key="2">
    <source>
        <dbReference type="EMBL" id="CAG8548069.1"/>
    </source>
</evidence>
<dbReference type="OrthoDB" id="2307022at2759"/>
<sequence>DFKMLEELDRRCWHKYPSRRPNVDQLLREIKKMRCLGPKRIEEDIDENEKRSKSRDPFRSG</sequence>
<comment type="caution">
    <text evidence="2">The sequence shown here is derived from an EMBL/GenBank/DDBJ whole genome shotgun (WGS) entry which is preliminary data.</text>
</comment>
<keyword evidence="3" id="KW-1185">Reference proteome</keyword>
<reference evidence="2" key="1">
    <citation type="submission" date="2021-06" db="EMBL/GenBank/DDBJ databases">
        <authorList>
            <person name="Kallberg Y."/>
            <person name="Tangrot J."/>
            <person name="Rosling A."/>
        </authorList>
    </citation>
    <scope>NUCLEOTIDE SEQUENCE</scope>
    <source>
        <strain evidence="2">FL130A</strain>
    </source>
</reference>
<evidence type="ECO:0000256" key="1">
    <source>
        <dbReference type="SAM" id="MobiDB-lite"/>
    </source>
</evidence>
<protein>
    <submittedName>
        <fullName evidence="2">4227_t:CDS:1</fullName>
    </submittedName>
</protein>
<evidence type="ECO:0000313" key="3">
    <source>
        <dbReference type="Proteomes" id="UP000789508"/>
    </source>
</evidence>
<name>A0A9N9AZS5_9GLOM</name>
<feature type="region of interest" description="Disordered" evidence="1">
    <location>
        <begin position="41"/>
        <end position="61"/>
    </location>
</feature>
<gene>
    <name evidence="2" type="ORF">ALEPTO_LOCUS5740</name>
</gene>
<organism evidence="2 3">
    <name type="scientific">Ambispora leptoticha</name>
    <dbReference type="NCBI Taxonomy" id="144679"/>
    <lineage>
        <taxon>Eukaryota</taxon>
        <taxon>Fungi</taxon>
        <taxon>Fungi incertae sedis</taxon>
        <taxon>Mucoromycota</taxon>
        <taxon>Glomeromycotina</taxon>
        <taxon>Glomeromycetes</taxon>
        <taxon>Archaeosporales</taxon>
        <taxon>Ambisporaceae</taxon>
        <taxon>Ambispora</taxon>
    </lineage>
</organism>
<dbReference type="AlphaFoldDB" id="A0A9N9AZS5"/>
<feature type="compositionally biased region" description="Basic and acidic residues" evidence="1">
    <location>
        <begin position="48"/>
        <end position="61"/>
    </location>
</feature>
<feature type="non-terminal residue" evidence="2">
    <location>
        <position position="1"/>
    </location>
</feature>
<proteinExistence type="predicted"/>
<dbReference type="EMBL" id="CAJVPS010001702">
    <property type="protein sequence ID" value="CAG8548069.1"/>
    <property type="molecule type" value="Genomic_DNA"/>
</dbReference>
<accession>A0A9N9AZS5</accession>
<dbReference type="Proteomes" id="UP000789508">
    <property type="component" value="Unassembled WGS sequence"/>
</dbReference>